<dbReference type="AlphaFoldDB" id="A0A517NRN5"/>
<protein>
    <submittedName>
        <fullName evidence="3">Uncharacterized protein</fullName>
    </submittedName>
</protein>
<evidence type="ECO:0000256" key="1">
    <source>
        <dbReference type="SAM" id="MobiDB-lite"/>
    </source>
</evidence>
<organism evidence="3 4">
    <name type="scientific">Stieleria marina</name>
    <dbReference type="NCBI Taxonomy" id="1930275"/>
    <lineage>
        <taxon>Bacteria</taxon>
        <taxon>Pseudomonadati</taxon>
        <taxon>Planctomycetota</taxon>
        <taxon>Planctomycetia</taxon>
        <taxon>Pirellulales</taxon>
        <taxon>Pirellulaceae</taxon>
        <taxon>Stieleria</taxon>
    </lineage>
</organism>
<keyword evidence="2" id="KW-1133">Transmembrane helix</keyword>
<keyword evidence="4" id="KW-1185">Reference proteome</keyword>
<sequence>MPHVELQSAKYLSGSPGAPSPKRRQRRKEPSFGEFLFRLVLILGLILSVHWFYKHQDPILANIRENSDRYSIIFTDLVKQVRAEGTDVEIEEDDSQTNELAAPKT</sequence>
<evidence type="ECO:0000256" key="2">
    <source>
        <dbReference type="SAM" id="Phobius"/>
    </source>
</evidence>
<proteinExistence type="predicted"/>
<feature type="transmembrane region" description="Helical" evidence="2">
    <location>
        <begin position="32"/>
        <end position="53"/>
    </location>
</feature>
<accession>A0A517NRN5</accession>
<keyword evidence="2" id="KW-0812">Transmembrane</keyword>
<name>A0A517NRN5_9BACT</name>
<evidence type="ECO:0000313" key="4">
    <source>
        <dbReference type="Proteomes" id="UP000319817"/>
    </source>
</evidence>
<keyword evidence="2" id="KW-0472">Membrane</keyword>
<dbReference type="EMBL" id="CP036526">
    <property type="protein sequence ID" value="QDT09797.1"/>
    <property type="molecule type" value="Genomic_DNA"/>
</dbReference>
<evidence type="ECO:0000313" key="3">
    <source>
        <dbReference type="EMBL" id="QDT09797.1"/>
    </source>
</evidence>
<dbReference type="Proteomes" id="UP000319817">
    <property type="component" value="Chromosome"/>
</dbReference>
<reference evidence="3 4" key="1">
    <citation type="submission" date="2019-02" db="EMBL/GenBank/DDBJ databases">
        <title>Deep-cultivation of Planctomycetes and their phenomic and genomic characterization uncovers novel biology.</title>
        <authorList>
            <person name="Wiegand S."/>
            <person name="Jogler M."/>
            <person name="Boedeker C."/>
            <person name="Pinto D."/>
            <person name="Vollmers J."/>
            <person name="Rivas-Marin E."/>
            <person name="Kohn T."/>
            <person name="Peeters S.H."/>
            <person name="Heuer A."/>
            <person name="Rast P."/>
            <person name="Oberbeckmann S."/>
            <person name="Bunk B."/>
            <person name="Jeske O."/>
            <person name="Meyerdierks A."/>
            <person name="Storesund J.E."/>
            <person name="Kallscheuer N."/>
            <person name="Luecker S."/>
            <person name="Lage O.M."/>
            <person name="Pohl T."/>
            <person name="Merkel B.J."/>
            <person name="Hornburger P."/>
            <person name="Mueller R.-W."/>
            <person name="Bruemmer F."/>
            <person name="Labrenz M."/>
            <person name="Spormann A.M."/>
            <person name="Op den Camp H."/>
            <person name="Overmann J."/>
            <person name="Amann R."/>
            <person name="Jetten M.S.M."/>
            <person name="Mascher T."/>
            <person name="Medema M.H."/>
            <person name="Devos D.P."/>
            <person name="Kaster A.-K."/>
            <person name="Ovreas L."/>
            <person name="Rohde M."/>
            <person name="Galperin M.Y."/>
            <person name="Jogler C."/>
        </authorList>
    </citation>
    <scope>NUCLEOTIDE SEQUENCE [LARGE SCALE GENOMIC DNA]</scope>
    <source>
        <strain evidence="3 4">K23_9</strain>
    </source>
</reference>
<feature type="region of interest" description="Disordered" evidence="1">
    <location>
        <begin position="1"/>
        <end position="28"/>
    </location>
</feature>
<gene>
    <name evidence="3" type="ORF">K239x_17480</name>
</gene>
<dbReference type="RefSeq" id="WP_145417380.1">
    <property type="nucleotide sequence ID" value="NZ_CP036526.1"/>
</dbReference>